<comment type="caution">
    <text evidence="2">The sequence shown here is derived from an EMBL/GenBank/DDBJ whole genome shotgun (WGS) entry which is preliminary data.</text>
</comment>
<evidence type="ECO:0000313" key="3">
    <source>
        <dbReference type="EMBL" id="MDX3021806.1"/>
    </source>
</evidence>
<dbReference type="PROSITE" id="PS51257">
    <property type="entry name" value="PROKAR_LIPOPROTEIN"/>
    <property type="match status" value="1"/>
</dbReference>
<keyword evidence="4" id="KW-1185">Reference proteome</keyword>
<evidence type="ECO:0008006" key="6">
    <source>
        <dbReference type="Google" id="ProtNLM"/>
    </source>
</evidence>
<evidence type="ECO:0000313" key="5">
    <source>
        <dbReference type="Proteomes" id="UP001282288"/>
    </source>
</evidence>
<accession>A0AAP6EGB9</accession>
<feature type="chain" id="PRO_5042936612" description="Lipoprotein" evidence="1">
    <location>
        <begin position="41"/>
        <end position="296"/>
    </location>
</feature>
<evidence type="ECO:0000313" key="2">
    <source>
        <dbReference type="EMBL" id="MDX2961922.1"/>
    </source>
</evidence>
<protein>
    <recommendedName>
        <fullName evidence="6">Lipoprotein</fullName>
    </recommendedName>
</protein>
<reference evidence="2 4" key="1">
    <citation type="journal article" date="2023" name="Microb. Genom.">
        <title>Mesoterricola silvestris gen. nov., sp. nov., Mesoterricola sediminis sp. nov., Geothrix oryzae sp. nov., Geothrix edaphica sp. nov., Geothrix rubra sp. nov., and Geothrix limicola sp. nov., six novel members of Acidobacteriota isolated from soils.</title>
        <authorList>
            <person name="Weisberg A.J."/>
            <person name="Pearce E."/>
            <person name="Kramer C.G."/>
            <person name="Chang J.H."/>
            <person name="Clarke C.R."/>
        </authorList>
    </citation>
    <scope>NUCLEOTIDE SEQUENCE</scope>
    <source>
        <strain evidence="3 4">NB05-1H</strain>
        <strain evidence="2">NRRL_B-16521</strain>
    </source>
</reference>
<dbReference type="AlphaFoldDB" id="A0AAP6EGB9"/>
<dbReference type="GeneID" id="69813727"/>
<dbReference type="EMBL" id="JARAWC010000013">
    <property type="protein sequence ID" value="MDX2961922.1"/>
    <property type="molecule type" value="Genomic_DNA"/>
</dbReference>
<dbReference type="RefSeq" id="WP_010359544.1">
    <property type="nucleotide sequence ID" value="NZ_JAGJBY010000002.1"/>
</dbReference>
<evidence type="ECO:0000256" key="1">
    <source>
        <dbReference type="SAM" id="SignalP"/>
    </source>
</evidence>
<evidence type="ECO:0000313" key="4">
    <source>
        <dbReference type="Proteomes" id="UP001272987"/>
    </source>
</evidence>
<dbReference type="Proteomes" id="UP001282288">
    <property type="component" value="Unassembled WGS sequence"/>
</dbReference>
<feature type="signal peptide" evidence="1">
    <location>
        <begin position="1"/>
        <end position="40"/>
    </location>
</feature>
<gene>
    <name evidence="2" type="ORF">PV399_19725</name>
    <name evidence="3" type="ORF">PV666_28525</name>
</gene>
<proteinExistence type="predicted"/>
<dbReference type="Proteomes" id="UP001272987">
    <property type="component" value="Unassembled WGS sequence"/>
</dbReference>
<organism evidence="2 5">
    <name type="scientific">Streptomyces acidiscabies</name>
    <dbReference type="NCBI Taxonomy" id="42234"/>
    <lineage>
        <taxon>Bacteria</taxon>
        <taxon>Bacillati</taxon>
        <taxon>Actinomycetota</taxon>
        <taxon>Actinomycetes</taxon>
        <taxon>Kitasatosporales</taxon>
        <taxon>Streptomycetaceae</taxon>
        <taxon>Streptomyces</taxon>
    </lineage>
</organism>
<sequence length="296" mass="32019">MTSGLREDLGGHRPPRHLTVTALLLPVAVALGTACSGAPAAGPSPAPDTVPPHWLPPIYAAVYDTAQVGGQITAAQGKLIARCMRKAGFTYPDLDPAEIGTPDRPKPFGLESLEQPLVTRESPITEKPGPVDQDYMRALYDERGCQAQADARLFGEKKNLKSWSQTRVGLYKAEVEAKNLLWREPGFTSLNARWAACMKQAGFVFRDPLQVLDGLPPKATFRAEPTARADVTCKDRTGYLRSAYTGLAMAQRHALTRSPDLLPTWKLLLRRQCDAARQILAQPAAESGGPSPCPAA</sequence>
<keyword evidence="1" id="KW-0732">Signal</keyword>
<dbReference type="EMBL" id="JARAWP010000018">
    <property type="protein sequence ID" value="MDX3021806.1"/>
    <property type="molecule type" value="Genomic_DNA"/>
</dbReference>
<name>A0AAP6EGB9_9ACTN</name>